<protein>
    <recommendedName>
        <fullName evidence="5">Secreted protein</fullName>
    </recommendedName>
</protein>
<evidence type="ECO:0000256" key="1">
    <source>
        <dbReference type="SAM" id="MobiDB-lite"/>
    </source>
</evidence>
<sequence>MSKLLGLAALAVVLGACSTTAPPPPQVASIEGGSAAPTTSATSVAGRPQWRLDSTDEEVKKLWFAYYACLGEHGHKMIPERGSPDQNSHTPQDKAAEDACLHTMPLEPDELDKSKNPHFLDDYHVYMKCLTDKGMRVHAIDPFGTGWTFDDGVTQTLSNDQQIKVEHDCQAQSFANH</sequence>
<dbReference type="EMBL" id="JBHLUD010000001">
    <property type="protein sequence ID" value="MFC0540190.1"/>
    <property type="molecule type" value="Genomic_DNA"/>
</dbReference>
<organism evidence="3 4">
    <name type="scientific">Kutzneria chonburiensis</name>
    <dbReference type="NCBI Taxonomy" id="1483604"/>
    <lineage>
        <taxon>Bacteria</taxon>
        <taxon>Bacillati</taxon>
        <taxon>Actinomycetota</taxon>
        <taxon>Actinomycetes</taxon>
        <taxon>Pseudonocardiales</taxon>
        <taxon>Pseudonocardiaceae</taxon>
        <taxon>Kutzneria</taxon>
    </lineage>
</organism>
<proteinExistence type="predicted"/>
<feature type="signal peptide" evidence="2">
    <location>
        <begin position="1"/>
        <end position="21"/>
    </location>
</feature>
<evidence type="ECO:0000313" key="4">
    <source>
        <dbReference type="Proteomes" id="UP001589810"/>
    </source>
</evidence>
<dbReference type="PROSITE" id="PS51257">
    <property type="entry name" value="PROKAR_LIPOPROTEIN"/>
    <property type="match status" value="1"/>
</dbReference>
<dbReference type="RefSeq" id="WP_273938957.1">
    <property type="nucleotide sequence ID" value="NZ_CP097263.1"/>
</dbReference>
<evidence type="ECO:0000313" key="3">
    <source>
        <dbReference type="EMBL" id="MFC0540190.1"/>
    </source>
</evidence>
<accession>A0ABV6MIS1</accession>
<dbReference type="Proteomes" id="UP001589810">
    <property type="component" value="Unassembled WGS sequence"/>
</dbReference>
<evidence type="ECO:0008006" key="5">
    <source>
        <dbReference type="Google" id="ProtNLM"/>
    </source>
</evidence>
<gene>
    <name evidence="3" type="ORF">ACFFH7_01790</name>
</gene>
<evidence type="ECO:0000256" key="2">
    <source>
        <dbReference type="SAM" id="SignalP"/>
    </source>
</evidence>
<keyword evidence="4" id="KW-1185">Reference proteome</keyword>
<name>A0ABV6MIS1_9PSEU</name>
<feature type="chain" id="PRO_5045455265" description="Secreted protein" evidence="2">
    <location>
        <begin position="22"/>
        <end position="177"/>
    </location>
</feature>
<feature type="region of interest" description="Disordered" evidence="1">
    <location>
        <begin position="22"/>
        <end position="49"/>
    </location>
</feature>
<reference evidence="3 4" key="1">
    <citation type="submission" date="2024-09" db="EMBL/GenBank/DDBJ databases">
        <authorList>
            <person name="Sun Q."/>
            <person name="Mori K."/>
        </authorList>
    </citation>
    <scope>NUCLEOTIDE SEQUENCE [LARGE SCALE GENOMIC DNA]</scope>
    <source>
        <strain evidence="3 4">TBRC 1432</strain>
    </source>
</reference>
<comment type="caution">
    <text evidence="3">The sequence shown here is derived from an EMBL/GenBank/DDBJ whole genome shotgun (WGS) entry which is preliminary data.</text>
</comment>
<keyword evidence="2" id="KW-0732">Signal</keyword>
<feature type="compositionally biased region" description="Low complexity" evidence="1">
    <location>
        <begin position="32"/>
        <end position="46"/>
    </location>
</feature>